<dbReference type="PANTHER" id="PTHR31272:SF4">
    <property type="entry name" value="CYTOCHROME C-TYPE BIOGENESIS PROTEIN HI_1454-RELATED"/>
    <property type="match status" value="1"/>
</dbReference>
<gene>
    <name evidence="8" type="ORF">Afil01_19270</name>
</gene>
<dbReference type="InterPro" id="IPR051790">
    <property type="entry name" value="Cytochrome_c-biogenesis_DsbD"/>
</dbReference>
<evidence type="ECO:0000256" key="3">
    <source>
        <dbReference type="ARBA" id="ARBA00022692"/>
    </source>
</evidence>
<dbReference type="GO" id="GO:0016020">
    <property type="term" value="C:membrane"/>
    <property type="evidence" value="ECO:0007669"/>
    <property type="project" value="UniProtKB-SubCell"/>
</dbReference>
<feature type="transmembrane region" description="Helical" evidence="6">
    <location>
        <begin position="169"/>
        <end position="190"/>
    </location>
</feature>
<evidence type="ECO:0000259" key="7">
    <source>
        <dbReference type="Pfam" id="PF02683"/>
    </source>
</evidence>
<evidence type="ECO:0000256" key="5">
    <source>
        <dbReference type="ARBA" id="ARBA00023136"/>
    </source>
</evidence>
<reference evidence="8" key="1">
    <citation type="submission" date="2023-03" db="EMBL/GenBank/DDBJ databases">
        <title>Actinorhabdospora filicis NBRC 111898.</title>
        <authorList>
            <person name="Ichikawa N."/>
            <person name="Sato H."/>
            <person name="Tonouchi N."/>
        </authorList>
    </citation>
    <scope>NUCLEOTIDE SEQUENCE</scope>
    <source>
        <strain evidence="8">NBRC 111898</strain>
    </source>
</reference>
<dbReference type="GO" id="GO:0017004">
    <property type="term" value="P:cytochrome complex assembly"/>
    <property type="evidence" value="ECO:0007669"/>
    <property type="project" value="InterPro"/>
</dbReference>
<keyword evidence="9" id="KW-1185">Reference proteome</keyword>
<feature type="transmembrane region" description="Helical" evidence="6">
    <location>
        <begin position="210"/>
        <end position="232"/>
    </location>
</feature>
<feature type="transmembrane region" description="Helical" evidence="6">
    <location>
        <begin position="96"/>
        <end position="117"/>
    </location>
</feature>
<comment type="subcellular location">
    <subcellularLocation>
        <location evidence="1">Membrane</location>
        <topology evidence="1">Multi-pass membrane protein</topology>
    </subcellularLocation>
</comment>
<protein>
    <submittedName>
        <fullName evidence="8">Cytochrome C biogenesis protein CcdA</fullName>
    </submittedName>
</protein>
<evidence type="ECO:0000256" key="1">
    <source>
        <dbReference type="ARBA" id="ARBA00004141"/>
    </source>
</evidence>
<dbReference type="RefSeq" id="WP_432705304.1">
    <property type="nucleotide sequence ID" value="NZ_BSTX01000001.1"/>
</dbReference>
<feature type="transmembrane region" description="Helical" evidence="6">
    <location>
        <begin position="12"/>
        <end position="41"/>
    </location>
</feature>
<feature type="transmembrane region" description="Helical" evidence="6">
    <location>
        <begin position="129"/>
        <end position="149"/>
    </location>
</feature>
<keyword evidence="5 6" id="KW-0472">Membrane</keyword>
<evidence type="ECO:0000256" key="2">
    <source>
        <dbReference type="ARBA" id="ARBA00006143"/>
    </source>
</evidence>
<organism evidence="8 9">
    <name type="scientific">Actinorhabdospora filicis</name>
    <dbReference type="NCBI Taxonomy" id="1785913"/>
    <lineage>
        <taxon>Bacteria</taxon>
        <taxon>Bacillati</taxon>
        <taxon>Actinomycetota</taxon>
        <taxon>Actinomycetes</taxon>
        <taxon>Micromonosporales</taxon>
        <taxon>Micromonosporaceae</taxon>
        <taxon>Actinorhabdospora</taxon>
    </lineage>
</organism>
<evidence type="ECO:0000256" key="6">
    <source>
        <dbReference type="SAM" id="Phobius"/>
    </source>
</evidence>
<proteinExistence type="inferred from homology"/>
<dbReference type="PANTHER" id="PTHR31272">
    <property type="entry name" value="CYTOCHROME C-TYPE BIOGENESIS PROTEIN HI_1454-RELATED"/>
    <property type="match status" value="1"/>
</dbReference>
<name>A0A9W6W9Z4_9ACTN</name>
<evidence type="ECO:0000313" key="8">
    <source>
        <dbReference type="EMBL" id="GLZ77120.1"/>
    </source>
</evidence>
<evidence type="ECO:0000313" key="9">
    <source>
        <dbReference type="Proteomes" id="UP001165079"/>
    </source>
</evidence>
<dbReference type="Pfam" id="PF02683">
    <property type="entry name" value="DsbD_TM"/>
    <property type="match status" value="1"/>
</dbReference>
<accession>A0A9W6W9Z4</accession>
<feature type="domain" description="Cytochrome C biogenesis protein transmembrane" evidence="7">
    <location>
        <begin position="15"/>
        <end position="227"/>
    </location>
</feature>
<keyword evidence="3 6" id="KW-0812">Transmembrane</keyword>
<comment type="caution">
    <text evidence="8">The sequence shown here is derived from an EMBL/GenBank/DDBJ whole genome shotgun (WGS) entry which is preliminary data.</text>
</comment>
<dbReference type="EMBL" id="BSTX01000001">
    <property type="protein sequence ID" value="GLZ77120.1"/>
    <property type="molecule type" value="Genomic_DNA"/>
</dbReference>
<dbReference type="Proteomes" id="UP001165079">
    <property type="component" value="Unassembled WGS sequence"/>
</dbReference>
<feature type="transmembrane region" description="Helical" evidence="6">
    <location>
        <begin position="61"/>
        <end position="84"/>
    </location>
</feature>
<dbReference type="InterPro" id="IPR003834">
    <property type="entry name" value="Cyt_c_assmbl_TM_dom"/>
</dbReference>
<dbReference type="AlphaFoldDB" id="A0A9W6W9Z4"/>
<sequence length="249" mass="25650">MNGFSDVASSGPLLLAIGVAALAGLVSFASPCILPLVPGYLSYVTGLAGSDLDSGRRRGRILAGCALFIAGFTVVFTILSFAFAQIGRTLLVNQAVVERVIGVGIIVLGVIFLGIIPGTQGMWRSQRKLPDAGLIGAPVLGAVFALSWTPCLSPTLGAVLGMSAVSGQAGRGVVLAVAYCLGLGLPFLAFGLGFRKLLGVFSFIRRHSRWVTAVGGVLLILVGLALVTGVWADFNNWLRAEIGPGEVGI</sequence>
<evidence type="ECO:0000256" key="4">
    <source>
        <dbReference type="ARBA" id="ARBA00022989"/>
    </source>
</evidence>
<keyword evidence="4 6" id="KW-1133">Transmembrane helix</keyword>
<comment type="similarity">
    <text evidence="2">Belongs to the DsbD family.</text>
</comment>